<dbReference type="PANTHER" id="PTHR32305">
    <property type="match status" value="1"/>
</dbReference>
<protein>
    <recommendedName>
        <fullName evidence="2">RHS repeat-associated core domain-containing protein</fullName>
    </recommendedName>
</protein>
<evidence type="ECO:0008006" key="2">
    <source>
        <dbReference type="Google" id="ProtNLM"/>
    </source>
</evidence>
<dbReference type="AlphaFoldDB" id="A0A411DJE4"/>
<dbReference type="EMBL" id="CP035532">
    <property type="protein sequence ID" value="QBA20490.1"/>
    <property type="molecule type" value="Genomic_DNA"/>
</dbReference>
<evidence type="ECO:0000313" key="1">
    <source>
        <dbReference type="EMBL" id="QBA20490.1"/>
    </source>
</evidence>
<reference evidence="1" key="1">
    <citation type="submission" date="2019-01" db="EMBL/GenBank/DDBJ databases">
        <title>Whole Genome Sequencing for Putative Detection of Antimicrobial Resistance and Potential Virulence Factors in Chryseobacterium indologenes isolated from Nile Tilapia in Tanzania.</title>
        <authorList>
            <person name="Mwega E."/>
            <person name="Mutoloki S."/>
            <person name="Mugimba K."/>
            <person name="Colquhoun D."/>
            <person name="Mdegela R."/>
            <person name="Evensen O."/>
            <person name="Wasteson Y."/>
        </authorList>
    </citation>
    <scope>NUCLEOTIDE SEQUENCE [LARGE SCALE GENOMIC DNA]</scope>
    <source>
        <strain evidence="1">StR 01</strain>
    </source>
</reference>
<name>A0A411DJE4_CHRID</name>
<dbReference type="NCBIfam" id="TIGR03696">
    <property type="entry name" value="Rhs_assc_core"/>
    <property type="match status" value="1"/>
</dbReference>
<gene>
    <name evidence="1" type="ORF">EU348_04560</name>
</gene>
<proteinExistence type="predicted"/>
<dbReference type="PANTHER" id="PTHR32305:SF15">
    <property type="entry name" value="PROTEIN RHSA-RELATED"/>
    <property type="match status" value="1"/>
</dbReference>
<organism evidence="1">
    <name type="scientific">Chryseobacterium indologenes</name>
    <name type="common">Flavobacterium indologenes</name>
    <dbReference type="NCBI Taxonomy" id="253"/>
    <lineage>
        <taxon>Bacteria</taxon>
        <taxon>Pseudomonadati</taxon>
        <taxon>Bacteroidota</taxon>
        <taxon>Flavobacteriia</taxon>
        <taxon>Flavobacteriales</taxon>
        <taxon>Weeksellaceae</taxon>
        <taxon>Chryseobacterium group</taxon>
        <taxon>Chryseobacterium</taxon>
    </lineage>
</organism>
<dbReference type="Gene3D" id="2.180.10.10">
    <property type="entry name" value="RHS repeat-associated core"/>
    <property type="match status" value="1"/>
</dbReference>
<accession>A0A411DJE4</accession>
<sequence length="233" mass="26258">MYNYGARFYMPDIGRWGVVDPLAEKMRRHSPYNYTFNNPIRFTDPDGRQADDWRNKNGQLVYDPKANDGKGAYTKFATDKDKAYGDGLKNSGNTGAKQFDQLVTSKLPTTVEYSKENHPFSMGETHPIEKDGKLVGFEITIYEGSSEDAFKNPDKVLNSDEADNVKKGNLSAFDISTSTFGHEIGHANEKNHQLHKKQEETGIVDAKNNSETMPTAIGEQILKELRDNKIKNK</sequence>
<dbReference type="InterPro" id="IPR050708">
    <property type="entry name" value="T6SS_VgrG/RHS"/>
</dbReference>
<dbReference type="InterPro" id="IPR022385">
    <property type="entry name" value="Rhs_assc_core"/>
</dbReference>